<sequence length="63" mass="6914">MNCSSSTVQGSEYSKTSIAPILSGVLILRIFCSSIWYLPYLVVRPMQGSVCPTQRRGDMSPNS</sequence>
<keyword evidence="3" id="KW-1185">Reference proteome</keyword>
<evidence type="ECO:0000313" key="2">
    <source>
        <dbReference type="EMBL" id="KAE8398749.1"/>
    </source>
</evidence>
<dbReference type="Proteomes" id="UP000325579">
    <property type="component" value="Unassembled WGS sequence"/>
</dbReference>
<keyword evidence="1" id="KW-1133">Transmembrane helix</keyword>
<dbReference type="AlphaFoldDB" id="A0A5N7CXS8"/>
<organism evidence="2 3">
    <name type="scientific">Aspergillus pseudonomiae</name>
    <dbReference type="NCBI Taxonomy" id="1506151"/>
    <lineage>
        <taxon>Eukaryota</taxon>
        <taxon>Fungi</taxon>
        <taxon>Dikarya</taxon>
        <taxon>Ascomycota</taxon>
        <taxon>Pezizomycotina</taxon>
        <taxon>Eurotiomycetes</taxon>
        <taxon>Eurotiomycetidae</taxon>
        <taxon>Eurotiales</taxon>
        <taxon>Aspergillaceae</taxon>
        <taxon>Aspergillus</taxon>
        <taxon>Aspergillus subgen. Circumdati</taxon>
    </lineage>
</organism>
<reference evidence="2 3" key="1">
    <citation type="submission" date="2019-04" db="EMBL/GenBank/DDBJ databases">
        <authorList>
            <consortium name="DOE Joint Genome Institute"/>
            <person name="Mondo S."/>
            <person name="Kjaerbolling I."/>
            <person name="Vesth T."/>
            <person name="Frisvad J.C."/>
            <person name="Nybo J.L."/>
            <person name="Theobald S."/>
            <person name="Kildgaard S."/>
            <person name="Isbrandt T."/>
            <person name="Kuo A."/>
            <person name="Sato A."/>
            <person name="Lyhne E.K."/>
            <person name="Kogle M.E."/>
            <person name="Wiebenga A."/>
            <person name="Kun R.S."/>
            <person name="Lubbers R.J."/>
            <person name="Makela M.R."/>
            <person name="Barry K."/>
            <person name="Chovatia M."/>
            <person name="Clum A."/>
            <person name="Daum C."/>
            <person name="Haridas S."/>
            <person name="He G."/>
            <person name="LaButti K."/>
            <person name="Lipzen A."/>
            <person name="Riley R."/>
            <person name="Salamov A."/>
            <person name="Simmons B.A."/>
            <person name="Magnuson J.K."/>
            <person name="Henrissat B."/>
            <person name="Mortensen U.H."/>
            <person name="Larsen T.O."/>
            <person name="Devries R.P."/>
            <person name="Grigoriev I.V."/>
            <person name="Machida M."/>
            <person name="Baker S.E."/>
            <person name="Andersen M.R."/>
            <person name="Cantor M.N."/>
            <person name="Hua S.X."/>
        </authorList>
    </citation>
    <scope>NUCLEOTIDE SEQUENCE [LARGE SCALE GENOMIC DNA]</scope>
    <source>
        <strain evidence="2 3">CBS 119388</strain>
    </source>
</reference>
<evidence type="ECO:0000313" key="3">
    <source>
        <dbReference type="Proteomes" id="UP000325579"/>
    </source>
</evidence>
<evidence type="ECO:0000256" key="1">
    <source>
        <dbReference type="SAM" id="Phobius"/>
    </source>
</evidence>
<dbReference type="GeneID" id="43668121"/>
<keyword evidence="1" id="KW-0812">Transmembrane</keyword>
<protein>
    <submittedName>
        <fullName evidence="2">Uncharacterized protein</fullName>
    </submittedName>
</protein>
<dbReference type="RefSeq" id="XP_031936068.1">
    <property type="nucleotide sequence ID" value="XM_032083430.1"/>
</dbReference>
<keyword evidence="1" id="KW-0472">Membrane</keyword>
<accession>A0A5N7CXS8</accession>
<feature type="transmembrane region" description="Helical" evidence="1">
    <location>
        <begin position="18"/>
        <end position="38"/>
    </location>
</feature>
<proteinExistence type="predicted"/>
<name>A0A5N7CXS8_9EURO</name>
<gene>
    <name evidence="2" type="ORF">BDV37DRAFT_262523</name>
</gene>
<dbReference type="EMBL" id="ML736849">
    <property type="protein sequence ID" value="KAE8398749.1"/>
    <property type="molecule type" value="Genomic_DNA"/>
</dbReference>